<comment type="caution">
    <text evidence="1">The sequence shown here is derived from an EMBL/GenBank/DDBJ whole genome shotgun (WGS) entry which is preliminary data.</text>
</comment>
<dbReference type="Proteomes" id="UP001230915">
    <property type="component" value="Unassembled WGS sequence"/>
</dbReference>
<protein>
    <recommendedName>
        <fullName evidence="3">SprT-like domain-containing protein</fullName>
    </recommendedName>
</protein>
<dbReference type="RefSeq" id="WP_308865096.1">
    <property type="nucleotide sequence ID" value="NZ_JAVHUL010000032.1"/>
</dbReference>
<sequence>MRTRQTKRNRLRKSKYNFVSHNLNNFNDATENWLFFEVGEIGDDWGQTSGYVGNSANSILPDAYTIVIDNDLNQNGSNLAIMATLAHELIHAYMFDTLSDAGVITFDQNTGVPKLNVICQDGTNYNNLNLNTLSTSERFAALICAMEASNTLTPQWSHDLFNENVFSVTTYQQQLADFIFENHDWNSEDFDFKNDMISYFGSNWKLKTAEACSWIGLTDTTEYSSYRDSITNPMIKTGLIQLAEYRNFVNDANFNCN</sequence>
<name>A0ABU1A330_9FLAO</name>
<evidence type="ECO:0000313" key="2">
    <source>
        <dbReference type="Proteomes" id="UP001230915"/>
    </source>
</evidence>
<evidence type="ECO:0000313" key="1">
    <source>
        <dbReference type="EMBL" id="MDQ7918123.1"/>
    </source>
</evidence>
<accession>A0ABU1A330</accession>
<dbReference type="EMBL" id="JAVHUL010000032">
    <property type="protein sequence ID" value="MDQ7918123.1"/>
    <property type="molecule type" value="Genomic_DNA"/>
</dbReference>
<organism evidence="1 2">
    <name type="scientific">Mesonia profundi</name>
    <dbReference type="NCBI Taxonomy" id="3070998"/>
    <lineage>
        <taxon>Bacteria</taxon>
        <taxon>Pseudomonadati</taxon>
        <taxon>Bacteroidota</taxon>
        <taxon>Flavobacteriia</taxon>
        <taxon>Flavobacteriales</taxon>
        <taxon>Flavobacteriaceae</taxon>
        <taxon>Mesonia</taxon>
    </lineage>
</organism>
<evidence type="ECO:0008006" key="3">
    <source>
        <dbReference type="Google" id="ProtNLM"/>
    </source>
</evidence>
<gene>
    <name evidence="1" type="ORF">RBU60_11090</name>
</gene>
<proteinExistence type="predicted"/>
<reference evidence="1 2" key="1">
    <citation type="submission" date="2023-08" db="EMBL/GenBank/DDBJ databases">
        <title>Mesonia sp. MT50, isolated from deep-sea sediment of the Mariana Trench.</title>
        <authorList>
            <person name="Fu H."/>
        </authorList>
    </citation>
    <scope>NUCLEOTIDE SEQUENCE [LARGE SCALE GENOMIC DNA]</scope>
    <source>
        <strain evidence="1 2">MT50</strain>
    </source>
</reference>
<keyword evidence="2" id="KW-1185">Reference proteome</keyword>